<dbReference type="SMART" id="SM00516">
    <property type="entry name" value="SEC14"/>
    <property type="match status" value="1"/>
</dbReference>
<dbReference type="AlphaFoldDB" id="A0A8T0J8H3"/>
<organism evidence="3 4">
    <name type="scientific">Ceratodon purpureus</name>
    <name type="common">Fire moss</name>
    <name type="synonym">Dicranum purpureum</name>
    <dbReference type="NCBI Taxonomy" id="3225"/>
    <lineage>
        <taxon>Eukaryota</taxon>
        <taxon>Viridiplantae</taxon>
        <taxon>Streptophyta</taxon>
        <taxon>Embryophyta</taxon>
        <taxon>Bryophyta</taxon>
        <taxon>Bryophytina</taxon>
        <taxon>Bryopsida</taxon>
        <taxon>Dicranidae</taxon>
        <taxon>Pseudoditrichales</taxon>
        <taxon>Ditrichaceae</taxon>
        <taxon>Ceratodon</taxon>
    </lineage>
</organism>
<feature type="compositionally biased region" description="Basic and acidic residues" evidence="1">
    <location>
        <begin position="20"/>
        <end position="30"/>
    </location>
</feature>
<dbReference type="Gene3D" id="3.40.525.10">
    <property type="entry name" value="CRAL-TRIO lipid binding domain"/>
    <property type="match status" value="1"/>
</dbReference>
<keyword evidence="4" id="KW-1185">Reference proteome</keyword>
<protein>
    <recommendedName>
        <fullName evidence="2">CRAL-TRIO domain-containing protein</fullName>
    </recommendedName>
</protein>
<dbReference type="InterPro" id="IPR001251">
    <property type="entry name" value="CRAL-TRIO_dom"/>
</dbReference>
<dbReference type="FunFam" id="3.40.525.10:FF:000008">
    <property type="entry name" value="Phosphatidylinositol transfer protein 3"/>
    <property type="match status" value="1"/>
</dbReference>
<proteinExistence type="predicted"/>
<dbReference type="EMBL" id="CM026421">
    <property type="protein sequence ID" value="KAG0591279.1"/>
    <property type="molecule type" value="Genomic_DNA"/>
</dbReference>
<dbReference type="GO" id="GO:0008526">
    <property type="term" value="F:phosphatidylinositol transfer activity"/>
    <property type="evidence" value="ECO:0007669"/>
    <property type="project" value="TreeGrafter"/>
</dbReference>
<dbReference type="PROSITE" id="PS50191">
    <property type="entry name" value="CRAL_TRIO"/>
    <property type="match status" value="1"/>
</dbReference>
<feature type="domain" description="CRAL-TRIO" evidence="2">
    <location>
        <begin position="92"/>
        <end position="256"/>
    </location>
</feature>
<evidence type="ECO:0000313" key="3">
    <source>
        <dbReference type="EMBL" id="KAG0591279.1"/>
    </source>
</evidence>
<reference evidence="3" key="1">
    <citation type="submission" date="2020-06" db="EMBL/GenBank/DDBJ databases">
        <title>WGS assembly of Ceratodon purpureus strain R40.</title>
        <authorList>
            <person name="Carey S.B."/>
            <person name="Jenkins J."/>
            <person name="Shu S."/>
            <person name="Lovell J.T."/>
            <person name="Sreedasyam A."/>
            <person name="Maumus F."/>
            <person name="Tiley G.P."/>
            <person name="Fernandez-Pozo N."/>
            <person name="Barry K."/>
            <person name="Chen C."/>
            <person name="Wang M."/>
            <person name="Lipzen A."/>
            <person name="Daum C."/>
            <person name="Saski C.A."/>
            <person name="Payton A.C."/>
            <person name="Mcbreen J.C."/>
            <person name="Conrad R.E."/>
            <person name="Kollar L.M."/>
            <person name="Olsson S."/>
            <person name="Huttunen S."/>
            <person name="Landis J.B."/>
            <person name="Wickett N.J."/>
            <person name="Johnson M.G."/>
            <person name="Rensing S.A."/>
            <person name="Grimwood J."/>
            <person name="Schmutz J."/>
            <person name="Mcdaniel S.F."/>
        </authorList>
    </citation>
    <scope>NUCLEOTIDE SEQUENCE</scope>
    <source>
        <strain evidence="3">R40</strain>
    </source>
</reference>
<dbReference type="Proteomes" id="UP000822688">
    <property type="component" value="Chromosome 1"/>
</dbReference>
<dbReference type="InterPro" id="IPR036273">
    <property type="entry name" value="CRAL/TRIO_N_dom_sf"/>
</dbReference>
<dbReference type="PANTHER" id="PTHR45824:SF6">
    <property type="entry name" value="F16L1.9 PROTEIN"/>
    <property type="match status" value="1"/>
</dbReference>
<evidence type="ECO:0000259" key="2">
    <source>
        <dbReference type="PROSITE" id="PS50191"/>
    </source>
</evidence>
<name>A0A8T0J8H3_CERPU</name>
<feature type="region of interest" description="Disordered" evidence="1">
    <location>
        <begin position="336"/>
        <end position="368"/>
    </location>
</feature>
<dbReference type="InterPro" id="IPR011074">
    <property type="entry name" value="CRAL/TRIO_N_dom"/>
</dbReference>
<feature type="region of interest" description="Disordered" evidence="1">
    <location>
        <begin position="1"/>
        <end position="30"/>
    </location>
</feature>
<dbReference type="SUPFAM" id="SSF46938">
    <property type="entry name" value="CRAL/TRIO N-terminal domain"/>
    <property type="match status" value="1"/>
</dbReference>
<dbReference type="PRINTS" id="PR00180">
    <property type="entry name" value="CRETINALDHBP"/>
</dbReference>
<dbReference type="CDD" id="cd00170">
    <property type="entry name" value="SEC14"/>
    <property type="match status" value="1"/>
</dbReference>
<dbReference type="Pfam" id="PF03765">
    <property type="entry name" value="CRAL_TRIO_N"/>
    <property type="match status" value="1"/>
</dbReference>
<dbReference type="InterPro" id="IPR036865">
    <property type="entry name" value="CRAL-TRIO_dom_sf"/>
</dbReference>
<evidence type="ECO:0000256" key="1">
    <source>
        <dbReference type="SAM" id="MobiDB-lite"/>
    </source>
</evidence>
<evidence type="ECO:0000313" key="4">
    <source>
        <dbReference type="Proteomes" id="UP000822688"/>
    </source>
</evidence>
<dbReference type="PANTHER" id="PTHR45824">
    <property type="entry name" value="GH16843P"/>
    <property type="match status" value="1"/>
</dbReference>
<gene>
    <name evidence="3" type="ORF">KC19_1G163300</name>
</gene>
<dbReference type="Pfam" id="PF00650">
    <property type="entry name" value="CRAL_TRIO"/>
    <property type="match status" value="1"/>
</dbReference>
<comment type="caution">
    <text evidence="3">The sequence shown here is derived from an EMBL/GenBank/DDBJ whole genome shotgun (WGS) entry which is preliminary data.</text>
</comment>
<dbReference type="SMART" id="SM01100">
    <property type="entry name" value="CRAL_TRIO_N"/>
    <property type="match status" value="1"/>
</dbReference>
<sequence length="403" mass="44194">MRAEMTSFLKKSGSKAGSRNLDKPSTPEEEQAKVAELRAAIGPQTGRLEQFADDACLMRYLRARDWNLKNAEKMLKETLAWRESYKPEDIRWSDIAGESESGKVYRANFKGKKGHTVVVMHPGRQNTTNGHMQIKQLVYFLENAILNLPEGQEQMIWLIDYKGWTMKNTSPLSVVRETASILQNHYPERLHVAIMHNPPRLFEAVWKIVKPFLDPKTFRKVKFVYAKNAESQNILTDLFEDDAVKGIFDDSNEYNFEEYSKMMQEDDQKSVAHWKASGSIKTEAAVAQNGTVPEVGESKIEEAPAAAPLAPSPAAAPVAEVPREAPVAESPVAVAPVTEAEAPKAESPASESEAAAPTAEAPKSPVAEAPKALVAEALAADTQVPEAPKAEVPVVAPVVAPVS</sequence>
<accession>A0A8T0J8H3</accession>
<dbReference type="SUPFAM" id="SSF52087">
    <property type="entry name" value="CRAL/TRIO domain"/>
    <property type="match status" value="1"/>
</dbReference>
<dbReference type="InterPro" id="IPR052578">
    <property type="entry name" value="PI_Transfer_CRAL-TRIO"/>
</dbReference>